<sequence length="384" mass="42464">MNLKDCHNAEDFRKLAKKKLPAPIFHYIDGGSDDEVTLKRNTDSFNKCDLIPDVLTGASNIDLSTTVLGQKIDFPLFLAATAMHRLYHHHGERATARAAEKMGTMFGISTMATTSLEEIGKLTSGPKLFQLYIHKDKGLTDNLIERSRKAGFNSMCLTVDAAVAGNRERDRRTGFTTPPRLTFESLLSFALHPSWTFNHFFSEKFILANIIHMTKKGTSIDKSVIDYINEQFDPAMNWKDAEYCVKKWNGPFALKGVMSVEDAKKAIDIGCTAIMISNHGGRQLDGSRAPFDQLAEIVDAVGDKIEVILDGGVRRGTHVLKALALGAKACSFGKAYLFALGAAGQQGIEALLQKMKAEINRDMILMGCKSVKDLNRSKVVFRKN</sequence>
<dbReference type="Gene3D" id="3.20.20.70">
    <property type="entry name" value="Aldolase class I"/>
    <property type="match status" value="1"/>
</dbReference>
<dbReference type="GO" id="GO:0016614">
    <property type="term" value="F:oxidoreductase activity, acting on CH-OH group of donors"/>
    <property type="evidence" value="ECO:0007669"/>
    <property type="project" value="UniProtKB-ARBA"/>
</dbReference>
<dbReference type="EMBL" id="EU016673">
    <property type="protein sequence ID" value="ABZ10377.1"/>
    <property type="molecule type" value="Genomic_DNA"/>
</dbReference>
<evidence type="ECO:0000256" key="6">
    <source>
        <dbReference type="PIRSR" id="PIRSR000138-1"/>
    </source>
</evidence>
<feature type="binding site" evidence="7">
    <location>
        <begin position="310"/>
        <end position="314"/>
    </location>
    <ligand>
        <name>FMN</name>
        <dbReference type="ChEBI" id="CHEBI:58210"/>
    </ligand>
</feature>
<name>B3TCR8_9BACT</name>
<dbReference type="PANTHER" id="PTHR10578">
    <property type="entry name" value="S -2-HYDROXY-ACID OXIDASE-RELATED"/>
    <property type="match status" value="1"/>
</dbReference>
<dbReference type="SUPFAM" id="SSF51395">
    <property type="entry name" value="FMN-linked oxidoreductases"/>
    <property type="match status" value="1"/>
</dbReference>
<dbReference type="InterPro" id="IPR008259">
    <property type="entry name" value="FMN_hydac_DH_AS"/>
</dbReference>
<dbReference type="PANTHER" id="PTHR10578:SF149">
    <property type="entry name" value="2-HYDROXYACID OXIDASE 2"/>
    <property type="match status" value="1"/>
</dbReference>
<proteinExistence type="inferred from homology"/>
<protein>
    <submittedName>
        <fullName evidence="9">Putative FMN-dependent dehydrogenase</fullName>
    </submittedName>
</protein>
<dbReference type="FunFam" id="3.20.20.70:FF:000029">
    <property type="entry name" value="L-lactate dehydrogenase"/>
    <property type="match status" value="1"/>
</dbReference>
<dbReference type="PIRSF" id="PIRSF000138">
    <property type="entry name" value="Al-hdrx_acd_dh"/>
    <property type="match status" value="1"/>
</dbReference>
<keyword evidence="2 7" id="KW-0285">Flavoprotein</keyword>
<dbReference type="PROSITE" id="PS00557">
    <property type="entry name" value="FMN_HYDROXY_ACID_DH_1"/>
    <property type="match status" value="1"/>
</dbReference>
<dbReference type="InterPro" id="IPR012133">
    <property type="entry name" value="Alpha-hydoxy_acid_DH_FMN"/>
</dbReference>
<evidence type="ECO:0000256" key="1">
    <source>
        <dbReference type="ARBA" id="ARBA00001917"/>
    </source>
</evidence>
<feature type="binding site" evidence="7">
    <location>
        <position position="158"/>
    </location>
    <ligand>
        <name>FMN</name>
        <dbReference type="ChEBI" id="CHEBI:58210"/>
    </ligand>
</feature>
<dbReference type="InterPro" id="IPR013785">
    <property type="entry name" value="Aldolase_TIM"/>
</dbReference>
<comment type="cofactor">
    <cofactor evidence="1">
        <name>FMN</name>
        <dbReference type="ChEBI" id="CHEBI:58210"/>
    </cofactor>
</comment>
<accession>B3TCR8</accession>
<feature type="binding site" evidence="7">
    <location>
        <position position="27"/>
    </location>
    <ligand>
        <name>glyoxylate</name>
        <dbReference type="ChEBI" id="CHEBI:36655"/>
    </ligand>
</feature>
<feature type="binding site" evidence="7">
    <location>
        <position position="255"/>
    </location>
    <ligand>
        <name>FMN</name>
        <dbReference type="ChEBI" id="CHEBI:58210"/>
    </ligand>
</feature>
<gene>
    <name evidence="9" type="ORF">ALOHA_HF4000APKG2098ctg35</name>
</gene>
<evidence type="ECO:0000256" key="2">
    <source>
        <dbReference type="ARBA" id="ARBA00022630"/>
    </source>
</evidence>
<evidence type="ECO:0000256" key="7">
    <source>
        <dbReference type="PIRSR" id="PIRSR000138-2"/>
    </source>
</evidence>
<evidence type="ECO:0000313" key="9">
    <source>
        <dbReference type="EMBL" id="ABZ10377.1"/>
    </source>
</evidence>
<dbReference type="GO" id="GO:0010181">
    <property type="term" value="F:FMN binding"/>
    <property type="evidence" value="ECO:0007669"/>
    <property type="project" value="InterPro"/>
</dbReference>
<feature type="active site" description="Proton acceptor" evidence="6">
    <location>
        <position position="279"/>
    </location>
</feature>
<dbReference type="PROSITE" id="PS51349">
    <property type="entry name" value="FMN_HYDROXY_ACID_DH_2"/>
    <property type="match status" value="1"/>
</dbReference>
<feature type="binding site" evidence="7">
    <location>
        <begin position="80"/>
        <end position="82"/>
    </location>
    <ligand>
        <name>FMN</name>
        <dbReference type="ChEBI" id="CHEBI:58210"/>
    </ligand>
</feature>
<evidence type="ECO:0000256" key="5">
    <source>
        <dbReference type="ARBA" id="ARBA00024042"/>
    </source>
</evidence>
<dbReference type="InterPro" id="IPR000262">
    <property type="entry name" value="FMN-dep_DH"/>
</dbReference>
<keyword evidence="4" id="KW-0560">Oxidoreductase</keyword>
<feature type="domain" description="FMN hydroxy acid dehydrogenase" evidence="8">
    <location>
        <begin position="1"/>
        <end position="384"/>
    </location>
</feature>
<dbReference type="AlphaFoldDB" id="B3TCR8"/>
<evidence type="ECO:0000256" key="4">
    <source>
        <dbReference type="ARBA" id="ARBA00023002"/>
    </source>
</evidence>
<evidence type="ECO:0000259" key="8">
    <source>
        <dbReference type="PROSITE" id="PS51349"/>
    </source>
</evidence>
<feature type="binding site" evidence="7">
    <location>
        <position position="277"/>
    </location>
    <ligand>
        <name>FMN</name>
        <dbReference type="ChEBI" id="CHEBI:58210"/>
    </ligand>
</feature>
<dbReference type="InterPro" id="IPR037396">
    <property type="entry name" value="FMN_HAD"/>
</dbReference>
<feature type="binding site" evidence="7">
    <location>
        <position position="109"/>
    </location>
    <ligand>
        <name>FMN</name>
        <dbReference type="ChEBI" id="CHEBI:58210"/>
    </ligand>
</feature>
<feature type="binding site" evidence="7">
    <location>
        <position position="132"/>
    </location>
    <ligand>
        <name>glyoxylate</name>
        <dbReference type="ChEBI" id="CHEBI:36655"/>
    </ligand>
</feature>
<dbReference type="CDD" id="cd02809">
    <property type="entry name" value="alpha_hydroxyacid_oxid_FMN"/>
    <property type="match status" value="1"/>
</dbReference>
<keyword evidence="3 7" id="KW-0288">FMN</keyword>
<feature type="binding site" evidence="7">
    <location>
        <position position="130"/>
    </location>
    <ligand>
        <name>FMN</name>
        <dbReference type="ChEBI" id="CHEBI:58210"/>
    </ligand>
</feature>
<feature type="binding site" evidence="7">
    <location>
        <position position="279"/>
    </location>
    <ligand>
        <name>glyoxylate</name>
        <dbReference type="ChEBI" id="CHEBI:36655"/>
    </ligand>
</feature>
<evidence type="ECO:0000256" key="3">
    <source>
        <dbReference type="ARBA" id="ARBA00022643"/>
    </source>
</evidence>
<comment type="similarity">
    <text evidence="5">Belongs to the FMN-dependent alpha-hydroxy acid dehydrogenase family.</text>
</comment>
<feature type="binding site" evidence="7">
    <location>
        <position position="167"/>
    </location>
    <ligand>
        <name>glyoxylate</name>
        <dbReference type="ChEBI" id="CHEBI:36655"/>
    </ligand>
</feature>
<feature type="binding site" evidence="7">
    <location>
        <position position="282"/>
    </location>
    <ligand>
        <name>glyoxylate</name>
        <dbReference type="ChEBI" id="CHEBI:36655"/>
    </ligand>
</feature>
<reference evidence="9" key="1">
    <citation type="journal article" date="2008" name="ISME J.">
        <title>Genomic patterns of recombination, clonal divergence and environment in marine microbial populations.</title>
        <authorList>
            <person name="Konstantinidis K.T."/>
            <person name="Delong E.F."/>
        </authorList>
    </citation>
    <scope>NUCLEOTIDE SEQUENCE</scope>
</reference>
<organism evidence="9">
    <name type="scientific">uncultured marine bacterium HF4000_APKG2098</name>
    <dbReference type="NCBI Taxonomy" id="455614"/>
    <lineage>
        <taxon>Bacteria</taxon>
        <taxon>environmental samples</taxon>
    </lineage>
</organism>
<dbReference type="Pfam" id="PF01070">
    <property type="entry name" value="FMN_dh"/>
    <property type="match status" value="1"/>
</dbReference>